<feature type="region of interest" description="Disordered" evidence="1">
    <location>
        <begin position="1"/>
        <end position="38"/>
    </location>
</feature>
<evidence type="ECO:0000256" key="1">
    <source>
        <dbReference type="SAM" id="MobiDB-lite"/>
    </source>
</evidence>
<gene>
    <name evidence="2" type="ORF">LCGC14_0998390</name>
</gene>
<evidence type="ECO:0000313" key="2">
    <source>
        <dbReference type="EMBL" id="KKN14205.1"/>
    </source>
</evidence>
<name>A0A0F9N3P5_9ZZZZ</name>
<sequence length="55" mass="6612">MSKTLRDRPVSPREREIDGNQQIDKERPTRSTFKKIQHLGPEDWEELDAEIFEKM</sequence>
<protein>
    <submittedName>
        <fullName evidence="2">Uncharacterized protein</fullName>
    </submittedName>
</protein>
<accession>A0A0F9N3P5</accession>
<organism evidence="2">
    <name type="scientific">marine sediment metagenome</name>
    <dbReference type="NCBI Taxonomy" id="412755"/>
    <lineage>
        <taxon>unclassified sequences</taxon>
        <taxon>metagenomes</taxon>
        <taxon>ecological metagenomes</taxon>
    </lineage>
</organism>
<reference evidence="2" key="1">
    <citation type="journal article" date="2015" name="Nature">
        <title>Complex archaea that bridge the gap between prokaryotes and eukaryotes.</title>
        <authorList>
            <person name="Spang A."/>
            <person name="Saw J.H."/>
            <person name="Jorgensen S.L."/>
            <person name="Zaremba-Niedzwiedzka K."/>
            <person name="Martijn J."/>
            <person name="Lind A.E."/>
            <person name="van Eijk R."/>
            <person name="Schleper C."/>
            <person name="Guy L."/>
            <person name="Ettema T.J."/>
        </authorList>
    </citation>
    <scope>NUCLEOTIDE SEQUENCE</scope>
</reference>
<feature type="compositionally biased region" description="Basic and acidic residues" evidence="1">
    <location>
        <begin position="1"/>
        <end position="29"/>
    </location>
</feature>
<proteinExistence type="predicted"/>
<dbReference type="EMBL" id="LAZR01003842">
    <property type="protein sequence ID" value="KKN14205.1"/>
    <property type="molecule type" value="Genomic_DNA"/>
</dbReference>
<comment type="caution">
    <text evidence="2">The sequence shown here is derived from an EMBL/GenBank/DDBJ whole genome shotgun (WGS) entry which is preliminary data.</text>
</comment>
<dbReference type="AlphaFoldDB" id="A0A0F9N3P5"/>